<protein>
    <recommendedName>
        <fullName evidence="5">Rieske domain-containing protein</fullName>
    </recommendedName>
</protein>
<evidence type="ECO:0000259" key="5">
    <source>
        <dbReference type="PROSITE" id="PS51296"/>
    </source>
</evidence>
<dbReference type="Proteomes" id="UP001057498">
    <property type="component" value="Chromosome"/>
</dbReference>
<evidence type="ECO:0000256" key="2">
    <source>
        <dbReference type="ARBA" id="ARBA00022723"/>
    </source>
</evidence>
<dbReference type="Gene3D" id="2.102.10.10">
    <property type="entry name" value="Rieske [2Fe-2S] iron-sulphur domain"/>
    <property type="match status" value="1"/>
</dbReference>
<reference evidence="6" key="1">
    <citation type="submission" date="2022-04" db="EMBL/GenBank/DDBJ databases">
        <title>Whole genome sequence of Sphaerotilus sp. FB-5.</title>
        <authorList>
            <person name="Takeda M."/>
            <person name="Narihara S."/>
            <person name="Akimoto M."/>
            <person name="Akimoto R."/>
            <person name="Nishiyashiki S."/>
            <person name="Murakami T."/>
        </authorList>
    </citation>
    <scope>NUCLEOTIDE SEQUENCE</scope>
    <source>
        <strain evidence="6">FB-5</strain>
    </source>
</reference>
<keyword evidence="7" id="KW-1185">Reference proteome</keyword>
<feature type="domain" description="Rieske" evidence="5">
    <location>
        <begin position="132"/>
        <end position="227"/>
    </location>
</feature>
<dbReference type="CDD" id="cd03467">
    <property type="entry name" value="Rieske"/>
    <property type="match status" value="1"/>
</dbReference>
<dbReference type="SUPFAM" id="SSF50022">
    <property type="entry name" value="ISP domain"/>
    <property type="match status" value="1"/>
</dbReference>
<evidence type="ECO:0000313" key="7">
    <source>
        <dbReference type="Proteomes" id="UP001057498"/>
    </source>
</evidence>
<dbReference type="InterPro" id="IPR029032">
    <property type="entry name" value="AhpD-like"/>
</dbReference>
<proteinExistence type="predicted"/>
<dbReference type="Pfam" id="PF02627">
    <property type="entry name" value="CMD"/>
    <property type="match status" value="1"/>
</dbReference>
<gene>
    <name evidence="6" type="ORF">CATMQ487_48790</name>
</gene>
<evidence type="ECO:0000256" key="4">
    <source>
        <dbReference type="ARBA" id="ARBA00023014"/>
    </source>
</evidence>
<evidence type="ECO:0000313" key="6">
    <source>
        <dbReference type="EMBL" id="BDI07909.1"/>
    </source>
</evidence>
<name>A0ABN6PUZ5_9BURK</name>
<dbReference type="Pfam" id="PF00355">
    <property type="entry name" value="Rieske"/>
    <property type="match status" value="1"/>
</dbReference>
<dbReference type="InterPro" id="IPR003779">
    <property type="entry name" value="CMD-like"/>
</dbReference>
<organism evidence="6 7">
    <name type="scientific">Sphaerotilus microaerophilus</name>
    <dbReference type="NCBI Taxonomy" id="2914710"/>
    <lineage>
        <taxon>Bacteria</taxon>
        <taxon>Pseudomonadati</taxon>
        <taxon>Pseudomonadota</taxon>
        <taxon>Betaproteobacteria</taxon>
        <taxon>Burkholderiales</taxon>
        <taxon>Sphaerotilaceae</taxon>
        <taxon>Sphaerotilus</taxon>
    </lineage>
</organism>
<keyword evidence="3" id="KW-0408">Iron</keyword>
<keyword evidence="4" id="KW-0411">Iron-sulfur</keyword>
<dbReference type="InterPro" id="IPR017941">
    <property type="entry name" value="Rieske_2Fe-2S"/>
</dbReference>
<accession>A0ABN6PUZ5</accession>
<evidence type="ECO:0000256" key="3">
    <source>
        <dbReference type="ARBA" id="ARBA00023004"/>
    </source>
</evidence>
<dbReference type="InterPro" id="IPR036922">
    <property type="entry name" value="Rieske_2Fe-2S_sf"/>
</dbReference>
<dbReference type="PROSITE" id="PS51296">
    <property type="entry name" value="RIESKE"/>
    <property type="match status" value="1"/>
</dbReference>
<dbReference type="SUPFAM" id="SSF69118">
    <property type="entry name" value="AhpD-like"/>
    <property type="match status" value="1"/>
</dbReference>
<keyword evidence="2" id="KW-0479">Metal-binding</keyword>
<keyword evidence="1" id="KW-0001">2Fe-2S</keyword>
<dbReference type="Gene3D" id="1.20.1290.10">
    <property type="entry name" value="AhpD-like"/>
    <property type="match status" value="1"/>
</dbReference>
<sequence>MSDALDYLVKARPDAVGHYFAFLKACGTHLDPKTRNLISVITKVHAQTERGLRQYLKRALREGCTPMEVLDALLMAFPTLGLAKIIWAVDIILAMDLPGFHPDALKGAAPAAPAAAAVPVATTLPAAEPTWHDLLATKELAVGESRRLECAGRAVFIHRATQRAWRVYDSLCPHQATHIPHLGLQGDTLTCPKHEWQFDLRSGACTAKGDQPLRQWPSKVEKGRLLAQW</sequence>
<evidence type="ECO:0000256" key="1">
    <source>
        <dbReference type="ARBA" id="ARBA00022714"/>
    </source>
</evidence>
<dbReference type="RefSeq" id="WP_251971059.1">
    <property type="nucleotide sequence ID" value="NZ_AP025730.1"/>
</dbReference>
<dbReference type="EMBL" id="AP025730">
    <property type="protein sequence ID" value="BDI07909.1"/>
    <property type="molecule type" value="Genomic_DNA"/>
</dbReference>